<proteinExistence type="predicted"/>
<feature type="compositionally biased region" description="Basic residues" evidence="1">
    <location>
        <begin position="87"/>
        <end position="98"/>
    </location>
</feature>
<organism evidence="3 4">
    <name type="scientific">Drosophila virilis</name>
    <name type="common">Fruit fly</name>
    <dbReference type="NCBI Taxonomy" id="7244"/>
    <lineage>
        <taxon>Eukaryota</taxon>
        <taxon>Metazoa</taxon>
        <taxon>Ecdysozoa</taxon>
        <taxon>Arthropoda</taxon>
        <taxon>Hexapoda</taxon>
        <taxon>Insecta</taxon>
        <taxon>Pterygota</taxon>
        <taxon>Neoptera</taxon>
        <taxon>Endopterygota</taxon>
        <taxon>Diptera</taxon>
        <taxon>Brachycera</taxon>
        <taxon>Muscomorpha</taxon>
        <taxon>Ephydroidea</taxon>
        <taxon>Drosophilidae</taxon>
        <taxon>Drosophila</taxon>
    </lineage>
</organism>
<reference evidence="3 4" key="1">
    <citation type="journal article" date="2007" name="Nature">
        <title>Evolution of genes and genomes on the Drosophila phylogeny.</title>
        <authorList>
            <consortium name="Drosophila 12 Genomes Consortium"/>
            <person name="Clark A.G."/>
            <person name="Eisen M.B."/>
            <person name="Smith D.R."/>
            <person name="Bergman C.M."/>
            <person name="Oliver B."/>
            <person name="Markow T.A."/>
            <person name="Kaufman T.C."/>
            <person name="Kellis M."/>
            <person name="Gelbart W."/>
            <person name="Iyer V.N."/>
            <person name="Pollard D.A."/>
            <person name="Sackton T.B."/>
            <person name="Larracuente A.M."/>
            <person name="Singh N.D."/>
            <person name="Abad J.P."/>
            <person name="Abt D.N."/>
            <person name="Adryan B."/>
            <person name="Aguade M."/>
            <person name="Akashi H."/>
            <person name="Anderson W.W."/>
            <person name="Aquadro C.F."/>
            <person name="Ardell D.H."/>
            <person name="Arguello R."/>
            <person name="Artieri C.G."/>
            <person name="Barbash D.A."/>
            <person name="Barker D."/>
            <person name="Barsanti P."/>
            <person name="Batterham P."/>
            <person name="Batzoglou S."/>
            <person name="Begun D."/>
            <person name="Bhutkar A."/>
            <person name="Blanco E."/>
            <person name="Bosak S.A."/>
            <person name="Bradley R.K."/>
            <person name="Brand A.D."/>
            <person name="Brent M.R."/>
            <person name="Brooks A.N."/>
            <person name="Brown R.H."/>
            <person name="Butlin R.K."/>
            <person name="Caggese C."/>
            <person name="Calvi B.R."/>
            <person name="Bernardo de Carvalho A."/>
            <person name="Caspi A."/>
            <person name="Castrezana S."/>
            <person name="Celniker S.E."/>
            <person name="Chang J.L."/>
            <person name="Chapple C."/>
            <person name="Chatterji S."/>
            <person name="Chinwalla A."/>
            <person name="Civetta A."/>
            <person name="Clifton S.W."/>
            <person name="Comeron J.M."/>
            <person name="Costello J.C."/>
            <person name="Coyne J.A."/>
            <person name="Daub J."/>
            <person name="David R.G."/>
            <person name="Delcher A.L."/>
            <person name="Delehaunty K."/>
            <person name="Do C.B."/>
            <person name="Ebling H."/>
            <person name="Edwards K."/>
            <person name="Eickbush T."/>
            <person name="Evans J.D."/>
            <person name="Filipski A."/>
            <person name="Findeiss S."/>
            <person name="Freyhult E."/>
            <person name="Fulton L."/>
            <person name="Fulton R."/>
            <person name="Garcia A.C."/>
            <person name="Gardiner A."/>
            <person name="Garfield D.A."/>
            <person name="Garvin B.E."/>
            <person name="Gibson G."/>
            <person name="Gilbert D."/>
            <person name="Gnerre S."/>
            <person name="Godfrey J."/>
            <person name="Good R."/>
            <person name="Gotea V."/>
            <person name="Gravely B."/>
            <person name="Greenberg A.J."/>
            <person name="Griffiths-Jones S."/>
            <person name="Gross S."/>
            <person name="Guigo R."/>
            <person name="Gustafson E.A."/>
            <person name="Haerty W."/>
            <person name="Hahn M.W."/>
            <person name="Halligan D.L."/>
            <person name="Halpern A.L."/>
            <person name="Halter G.M."/>
            <person name="Han M.V."/>
            <person name="Heger A."/>
            <person name="Hillier L."/>
            <person name="Hinrichs A.S."/>
            <person name="Holmes I."/>
            <person name="Hoskins R.A."/>
            <person name="Hubisz M.J."/>
            <person name="Hultmark D."/>
            <person name="Huntley M.A."/>
            <person name="Jaffe D.B."/>
            <person name="Jagadeeshan S."/>
            <person name="Jeck W.R."/>
            <person name="Johnson J."/>
            <person name="Jones C.D."/>
            <person name="Jordan W.C."/>
            <person name="Karpen G.H."/>
            <person name="Kataoka E."/>
            <person name="Keightley P.D."/>
            <person name="Kheradpour P."/>
            <person name="Kirkness E.F."/>
            <person name="Koerich L.B."/>
            <person name="Kristiansen K."/>
            <person name="Kudrna D."/>
            <person name="Kulathinal R.J."/>
            <person name="Kumar S."/>
            <person name="Kwok R."/>
            <person name="Lander E."/>
            <person name="Langley C.H."/>
            <person name="Lapoint R."/>
            <person name="Lazzaro B.P."/>
            <person name="Lee S.J."/>
            <person name="Levesque L."/>
            <person name="Li R."/>
            <person name="Lin C.F."/>
            <person name="Lin M.F."/>
            <person name="Lindblad-Toh K."/>
            <person name="Llopart A."/>
            <person name="Long M."/>
            <person name="Low L."/>
            <person name="Lozovsky E."/>
            <person name="Lu J."/>
            <person name="Luo M."/>
            <person name="Machado C.A."/>
            <person name="Makalowski W."/>
            <person name="Marzo M."/>
            <person name="Matsuda M."/>
            <person name="Matzkin L."/>
            <person name="McAllister B."/>
            <person name="McBride C.S."/>
            <person name="McKernan B."/>
            <person name="McKernan K."/>
            <person name="Mendez-Lago M."/>
            <person name="Minx P."/>
            <person name="Mollenhauer M.U."/>
            <person name="Montooth K."/>
            <person name="Mount S.M."/>
            <person name="Mu X."/>
            <person name="Myers E."/>
            <person name="Negre B."/>
            <person name="Newfeld S."/>
            <person name="Nielsen R."/>
            <person name="Noor M.A."/>
            <person name="O'Grady P."/>
            <person name="Pachter L."/>
            <person name="Papaceit M."/>
            <person name="Parisi M.J."/>
            <person name="Parisi M."/>
            <person name="Parts L."/>
            <person name="Pedersen J.S."/>
            <person name="Pesole G."/>
            <person name="Phillippy A.M."/>
            <person name="Ponting C.P."/>
            <person name="Pop M."/>
            <person name="Porcelli D."/>
            <person name="Powell J.R."/>
            <person name="Prohaska S."/>
            <person name="Pruitt K."/>
            <person name="Puig M."/>
            <person name="Quesneville H."/>
            <person name="Ram K.R."/>
            <person name="Rand D."/>
            <person name="Rasmussen M.D."/>
            <person name="Reed L.K."/>
            <person name="Reenan R."/>
            <person name="Reily A."/>
            <person name="Remington K.A."/>
            <person name="Rieger T.T."/>
            <person name="Ritchie M.G."/>
            <person name="Robin C."/>
            <person name="Rogers Y.H."/>
            <person name="Rohde C."/>
            <person name="Rozas J."/>
            <person name="Rubenfield M.J."/>
            <person name="Ruiz A."/>
            <person name="Russo S."/>
            <person name="Salzberg S.L."/>
            <person name="Sanchez-Gracia A."/>
            <person name="Saranga D.J."/>
            <person name="Sato H."/>
            <person name="Schaeffer S.W."/>
            <person name="Schatz M.C."/>
            <person name="Schlenke T."/>
            <person name="Schwartz R."/>
            <person name="Segarra C."/>
            <person name="Singh R.S."/>
            <person name="Sirot L."/>
            <person name="Sirota M."/>
            <person name="Sisneros N.B."/>
            <person name="Smith C.D."/>
            <person name="Smith T.F."/>
            <person name="Spieth J."/>
            <person name="Stage D.E."/>
            <person name="Stark A."/>
            <person name="Stephan W."/>
            <person name="Strausberg R.L."/>
            <person name="Strempel S."/>
            <person name="Sturgill D."/>
            <person name="Sutton G."/>
            <person name="Sutton G.G."/>
            <person name="Tao W."/>
            <person name="Teichmann S."/>
            <person name="Tobari Y.N."/>
            <person name="Tomimura Y."/>
            <person name="Tsolas J.M."/>
            <person name="Valente V.L."/>
            <person name="Venter E."/>
            <person name="Venter J.C."/>
            <person name="Vicario S."/>
            <person name="Vieira F.G."/>
            <person name="Vilella A.J."/>
            <person name="Villasante A."/>
            <person name="Walenz B."/>
            <person name="Wang J."/>
            <person name="Wasserman M."/>
            <person name="Watts T."/>
            <person name="Wilson D."/>
            <person name="Wilson R.K."/>
            <person name="Wing R.A."/>
            <person name="Wolfner M.F."/>
            <person name="Wong A."/>
            <person name="Wong G.K."/>
            <person name="Wu C.I."/>
            <person name="Wu G."/>
            <person name="Yamamoto D."/>
            <person name="Yang H.P."/>
            <person name="Yang S.P."/>
            <person name="Yorke J.A."/>
            <person name="Yoshida K."/>
            <person name="Zdobnov E."/>
            <person name="Zhang P."/>
            <person name="Zhang Y."/>
            <person name="Zimin A.V."/>
            <person name="Baldwin J."/>
            <person name="Abdouelleil A."/>
            <person name="Abdulkadir J."/>
            <person name="Abebe A."/>
            <person name="Abera B."/>
            <person name="Abreu J."/>
            <person name="Acer S.C."/>
            <person name="Aftuck L."/>
            <person name="Alexander A."/>
            <person name="An P."/>
            <person name="Anderson E."/>
            <person name="Anderson S."/>
            <person name="Arachi H."/>
            <person name="Azer M."/>
            <person name="Bachantsang P."/>
            <person name="Barry A."/>
            <person name="Bayul T."/>
            <person name="Berlin A."/>
            <person name="Bessette D."/>
            <person name="Bloom T."/>
            <person name="Blye J."/>
            <person name="Boguslavskiy L."/>
            <person name="Bonnet C."/>
            <person name="Boukhgalter B."/>
            <person name="Bourzgui I."/>
            <person name="Brown A."/>
            <person name="Cahill P."/>
            <person name="Channer S."/>
            <person name="Cheshatsang Y."/>
            <person name="Chuda L."/>
            <person name="Citroen M."/>
            <person name="Collymore A."/>
            <person name="Cooke P."/>
            <person name="Costello M."/>
            <person name="D'Aco K."/>
            <person name="Daza R."/>
            <person name="De Haan G."/>
            <person name="DeGray S."/>
            <person name="DeMaso C."/>
            <person name="Dhargay N."/>
            <person name="Dooley K."/>
            <person name="Dooley E."/>
            <person name="Doricent M."/>
            <person name="Dorje P."/>
            <person name="Dorjee K."/>
            <person name="Dupes A."/>
            <person name="Elong R."/>
            <person name="Falk J."/>
            <person name="Farina A."/>
            <person name="Faro S."/>
            <person name="Ferguson D."/>
            <person name="Fisher S."/>
            <person name="Foley C.D."/>
            <person name="Franke A."/>
            <person name="Friedrich D."/>
            <person name="Gadbois L."/>
            <person name="Gearin G."/>
            <person name="Gearin C.R."/>
            <person name="Giannoukos G."/>
            <person name="Goode T."/>
            <person name="Graham J."/>
            <person name="Grandbois E."/>
            <person name="Grewal S."/>
            <person name="Gyaltsen K."/>
            <person name="Hafez N."/>
            <person name="Hagos B."/>
            <person name="Hall J."/>
            <person name="Henson C."/>
            <person name="Hollinger A."/>
            <person name="Honan T."/>
            <person name="Huard M.D."/>
            <person name="Hughes L."/>
            <person name="Hurhula B."/>
            <person name="Husby M.E."/>
            <person name="Kamat A."/>
            <person name="Kanga B."/>
            <person name="Kashin S."/>
            <person name="Khazanovich D."/>
            <person name="Kisner P."/>
            <person name="Lance K."/>
            <person name="Lara M."/>
            <person name="Lee W."/>
            <person name="Lennon N."/>
            <person name="Letendre F."/>
            <person name="LeVine R."/>
            <person name="Lipovsky A."/>
            <person name="Liu X."/>
            <person name="Liu J."/>
            <person name="Liu S."/>
            <person name="Lokyitsang T."/>
            <person name="Lokyitsang Y."/>
            <person name="Lubonja R."/>
            <person name="Lui A."/>
            <person name="MacDonald P."/>
            <person name="Magnisalis V."/>
            <person name="Maru K."/>
            <person name="Matthews C."/>
            <person name="McCusker W."/>
            <person name="McDonough S."/>
            <person name="Mehta T."/>
            <person name="Meldrim J."/>
            <person name="Meneus L."/>
            <person name="Mihai O."/>
            <person name="Mihalev A."/>
            <person name="Mihova T."/>
            <person name="Mittelman R."/>
            <person name="Mlenga V."/>
            <person name="Montmayeur A."/>
            <person name="Mulrain L."/>
            <person name="Navidi A."/>
            <person name="Naylor J."/>
            <person name="Negash T."/>
            <person name="Nguyen T."/>
            <person name="Nguyen N."/>
            <person name="Nicol R."/>
            <person name="Norbu C."/>
            <person name="Norbu N."/>
            <person name="Novod N."/>
            <person name="O'Neill B."/>
            <person name="Osman S."/>
            <person name="Markiewicz E."/>
            <person name="Oyono O.L."/>
            <person name="Patti C."/>
            <person name="Phunkhang P."/>
            <person name="Pierre F."/>
            <person name="Priest M."/>
            <person name="Raghuraman S."/>
            <person name="Rege F."/>
            <person name="Reyes R."/>
            <person name="Rise C."/>
            <person name="Rogov P."/>
            <person name="Ross K."/>
            <person name="Ryan E."/>
            <person name="Settipalli S."/>
            <person name="Shea T."/>
            <person name="Sherpa N."/>
            <person name="Shi L."/>
            <person name="Shih D."/>
            <person name="Sparrow T."/>
            <person name="Spaulding J."/>
            <person name="Stalker J."/>
            <person name="Stange-Thomann N."/>
            <person name="Stavropoulos S."/>
            <person name="Stone C."/>
            <person name="Strader C."/>
            <person name="Tesfaye S."/>
            <person name="Thomson T."/>
            <person name="Thoulutsang Y."/>
            <person name="Thoulutsang D."/>
            <person name="Topham K."/>
            <person name="Topping I."/>
            <person name="Tsamla T."/>
            <person name="Vassiliev H."/>
            <person name="Vo A."/>
            <person name="Wangchuk T."/>
            <person name="Wangdi T."/>
            <person name="Weiand M."/>
            <person name="Wilkinson J."/>
            <person name="Wilson A."/>
            <person name="Yadav S."/>
            <person name="Young G."/>
            <person name="Yu Q."/>
            <person name="Zembek L."/>
            <person name="Zhong D."/>
            <person name="Zimmer A."/>
            <person name="Zwirko Z."/>
            <person name="Jaffe D.B."/>
            <person name="Alvarez P."/>
            <person name="Brockman W."/>
            <person name="Butler J."/>
            <person name="Chin C."/>
            <person name="Gnerre S."/>
            <person name="Grabherr M."/>
            <person name="Kleber M."/>
            <person name="Mauceli E."/>
            <person name="MacCallum I."/>
        </authorList>
    </citation>
    <scope>NUCLEOTIDE SEQUENCE [LARGE SCALE GENOMIC DNA]</scope>
    <source>
        <strain evidence="4">Tucson 15010-1051.87</strain>
    </source>
</reference>
<dbReference type="Proteomes" id="UP000008792">
    <property type="component" value="Unassembled WGS sequence"/>
</dbReference>
<sequence length="98" mass="11465">MWRVCMILALLSGYFLLIEGNQRKSVENVSGPTQTLSQEGPAAIMFGNPRPTYFGRHGWRQIHGQDKKYKSARSRQRNHRNDPTRVTTKRSFKRKYIL</sequence>
<evidence type="ECO:0000313" key="4">
    <source>
        <dbReference type="Proteomes" id="UP000008792"/>
    </source>
</evidence>
<evidence type="ECO:0000313" key="3">
    <source>
        <dbReference type="EMBL" id="KRF78757.1"/>
    </source>
</evidence>
<evidence type="ECO:0000256" key="1">
    <source>
        <dbReference type="SAM" id="MobiDB-lite"/>
    </source>
</evidence>
<feature type="signal peptide" evidence="2">
    <location>
        <begin position="1"/>
        <end position="20"/>
    </location>
</feature>
<dbReference type="InParanoid" id="A0A0Q9WDK8"/>
<evidence type="ECO:0008006" key="5">
    <source>
        <dbReference type="Google" id="ProtNLM"/>
    </source>
</evidence>
<feature type="chain" id="PRO_5006386668" description="Secreted protein" evidence="2">
    <location>
        <begin position="21"/>
        <end position="98"/>
    </location>
</feature>
<protein>
    <recommendedName>
        <fullName evidence="5">Secreted protein</fullName>
    </recommendedName>
</protein>
<keyword evidence="2" id="KW-0732">Signal</keyword>
<accession>A0A0Q9WDK8</accession>
<keyword evidence="4" id="KW-1185">Reference proteome</keyword>
<dbReference type="AlphaFoldDB" id="A0A0Q9WDK8"/>
<evidence type="ECO:0000256" key="2">
    <source>
        <dbReference type="SAM" id="SignalP"/>
    </source>
</evidence>
<feature type="region of interest" description="Disordered" evidence="1">
    <location>
        <begin position="65"/>
        <end position="98"/>
    </location>
</feature>
<gene>
    <name evidence="3" type="primary">Dvir\GJ25616</name>
    <name evidence="3" type="ORF">Dvir_GJ25616</name>
</gene>
<dbReference type="EMBL" id="CH940652">
    <property type="protein sequence ID" value="KRF78757.1"/>
    <property type="molecule type" value="Genomic_DNA"/>
</dbReference>
<name>A0A0Q9WDK8_DROVI</name>